<evidence type="ECO:0000313" key="3">
    <source>
        <dbReference type="Proteomes" id="UP000216306"/>
    </source>
</evidence>
<reference evidence="2 3" key="1">
    <citation type="submission" date="2017-05" db="EMBL/GenBank/DDBJ databases">
        <title>Comparative genomic of Pseudomonas savastanoi pathovars.</title>
        <authorList>
            <person name="Pintado A."/>
            <person name="Moreno-Perez A."/>
            <person name="Caballo-Ponce E."/>
            <person name="Murillo J."/>
            <person name="Bardaji L."/>
            <person name="Cerboneschi M."/>
            <person name="Rodriguez-Palenzuela P."/>
            <person name="Ramos C."/>
            <person name="Tegli S."/>
        </authorList>
    </citation>
    <scope>NUCLEOTIDE SEQUENCE [LARGE SCALE GENOMIC DNA]</scope>
    <source>
        <strain evidence="2 3">ESC 23</strain>
    </source>
</reference>
<evidence type="ECO:0000313" key="2">
    <source>
        <dbReference type="EMBL" id="PAB26600.1"/>
    </source>
</evidence>
<feature type="domain" description="UvrD-like helicase C-terminal" evidence="1">
    <location>
        <begin position="29"/>
        <end position="74"/>
    </location>
</feature>
<evidence type="ECO:0000259" key="1">
    <source>
        <dbReference type="Pfam" id="PF13538"/>
    </source>
</evidence>
<comment type="caution">
    <text evidence="2">The sequence shown here is derived from an EMBL/GenBank/DDBJ whole genome shotgun (WGS) entry which is preliminary data.</text>
</comment>
<protein>
    <recommendedName>
        <fullName evidence="1">UvrD-like helicase C-terminal domain-containing protein</fullName>
    </recommendedName>
</protein>
<name>A0AB73RH91_PSESS</name>
<gene>
    <name evidence="2" type="ORF">CC205_24710</name>
</gene>
<proteinExistence type="predicted"/>
<accession>A0AB73RH91</accession>
<dbReference type="AlphaFoldDB" id="A0AB73RH91"/>
<dbReference type="EMBL" id="NIAY01000147">
    <property type="protein sequence ID" value="PAB26600.1"/>
    <property type="molecule type" value="Genomic_DNA"/>
</dbReference>
<dbReference type="Pfam" id="PF13538">
    <property type="entry name" value="UvrD_C_2"/>
    <property type="match status" value="1"/>
</dbReference>
<sequence length="83" mass="9612">MLEQSIPGILSWKVNKAYESKRKIKDTLFVSNRNHVKGLEFPFVICVAETISRSHSLRNALYMMLTRSFIKTYLLIPKDAPIN</sequence>
<dbReference type="Proteomes" id="UP000216306">
    <property type="component" value="Unassembled WGS sequence"/>
</dbReference>
<feature type="non-terminal residue" evidence="2">
    <location>
        <position position="83"/>
    </location>
</feature>
<organism evidence="2 3">
    <name type="scientific">Pseudomonas savastanoi pv. nerii</name>
    <dbReference type="NCBI Taxonomy" id="360921"/>
    <lineage>
        <taxon>Bacteria</taxon>
        <taxon>Pseudomonadati</taxon>
        <taxon>Pseudomonadota</taxon>
        <taxon>Gammaproteobacteria</taxon>
        <taxon>Pseudomonadales</taxon>
        <taxon>Pseudomonadaceae</taxon>
        <taxon>Pseudomonas</taxon>
    </lineage>
</organism>
<dbReference type="InterPro" id="IPR027785">
    <property type="entry name" value="UvrD-like_helicase_C"/>
</dbReference>